<reference evidence="1 2" key="1">
    <citation type="journal article" date="2016" name="Nat. Commun.">
        <title>Thousands of microbial genomes shed light on interconnected biogeochemical processes in an aquifer system.</title>
        <authorList>
            <person name="Anantharaman K."/>
            <person name="Brown C.T."/>
            <person name="Hug L.A."/>
            <person name="Sharon I."/>
            <person name="Castelle C.J."/>
            <person name="Probst A.J."/>
            <person name="Thomas B.C."/>
            <person name="Singh A."/>
            <person name="Wilkins M.J."/>
            <person name="Karaoz U."/>
            <person name="Brodie E.L."/>
            <person name="Williams K.H."/>
            <person name="Hubbard S.S."/>
            <person name="Banfield J.F."/>
        </authorList>
    </citation>
    <scope>NUCLEOTIDE SEQUENCE [LARGE SCALE GENOMIC DNA]</scope>
</reference>
<dbReference type="Proteomes" id="UP000177360">
    <property type="component" value="Unassembled WGS sequence"/>
</dbReference>
<dbReference type="NCBIfam" id="TIGR04256">
    <property type="entry name" value="GxxExxY"/>
    <property type="match status" value="1"/>
</dbReference>
<dbReference type="InterPro" id="IPR026350">
    <property type="entry name" value="GxxExxY"/>
</dbReference>
<evidence type="ECO:0000313" key="2">
    <source>
        <dbReference type="Proteomes" id="UP000177360"/>
    </source>
</evidence>
<accession>A0A1G2E1W9</accession>
<gene>
    <name evidence="1" type="ORF">A2626_03370</name>
</gene>
<evidence type="ECO:0008006" key="3">
    <source>
        <dbReference type="Google" id="ProtNLM"/>
    </source>
</evidence>
<dbReference type="EMBL" id="MHLZ01000039">
    <property type="protein sequence ID" value="OGZ19251.1"/>
    <property type="molecule type" value="Genomic_DNA"/>
</dbReference>
<comment type="caution">
    <text evidence="1">The sequence shown here is derived from an EMBL/GenBank/DDBJ whole genome shotgun (WGS) entry which is preliminary data.</text>
</comment>
<organism evidence="1 2">
    <name type="scientific">Candidatus Nealsonbacteria bacterium RIFCSPHIGHO2_01_FULL_38_55</name>
    <dbReference type="NCBI Taxonomy" id="1801664"/>
    <lineage>
        <taxon>Bacteria</taxon>
        <taxon>Candidatus Nealsoniibacteriota</taxon>
    </lineage>
</organism>
<name>A0A1G2E1W9_9BACT</name>
<dbReference type="AlphaFoldDB" id="A0A1G2E1W9"/>
<dbReference type="Pfam" id="PF13366">
    <property type="entry name" value="PDDEXK_3"/>
    <property type="match status" value="1"/>
</dbReference>
<sequence length="74" mass="8797">MEKIPRKHFVIQSIYYFDFLIDGKIILETKVRNYFSKKDIDQLCSYLKVKNLKLGIIAHFTKTGVKFKRIVNLS</sequence>
<proteinExistence type="predicted"/>
<protein>
    <recommendedName>
        <fullName evidence="3">GxxExxY protein</fullName>
    </recommendedName>
</protein>
<evidence type="ECO:0000313" key="1">
    <source>
        <dbReference type="EMBL" id="OGZ19251.1"/>
    </source>
</evidence>